<keyword evidence="9" id="KW-1185">Reference proteome</keyword>
<evidence type="ECO:0000256" key="6">
    <source>
        <dbReference type="SAM" id="MobiDB-lite"/>
    </source>
</evidence>
<dbReference type="PANTHER" id="PTHR30474">
    <property type="entry name" value="CELL CYCLE PROTEIN"/>
    <property type="match status" value="1"/>
</dbReference>
<dbReference type="Proteomes" id="UP000000322">
    <property type="component" value="Chromosome"/>
</dbReference>
<feature type="transmembrane region" description="Helical" evidence="7">
    <location>
        <begin position="383"/>
        <end position="404"/>
    </location>
</feature>
<dbReference type="AlphaFoldDB" id="D1BI24"/>
<comment type="subcellular location">
    <subcellularLocation>
        <location evidence="1">Membrane</location>
        <topology evidence="1">Multi-pass membrane protein</topology>
    </subcellularLocation>
</comment>
<feature type="transmembrane region" description="Helical" evidence="7">
    <location>
        <begin position="44"/>
        <end position="63"/>
    </location>
</feature>
<gene>
    <name evidence="8" type="ordered locus">Sked_00210</name>
</gene>
<dbReference type="GO" id="GO:0015648">
    <property type="term" value="F:lipid-linked peptidoglycan transporter activity"/>
    <property type="evidence" value="ECO:0007669"/>
    <property type="project" value="TreeGrafter"/>
</dbReference>
<name>D1BI24_SANKS</name>
<dbReference type="RefSeq" id="WP_012865067.1">
    <property type="nucleotide sequence ID" value="NC_013521.1"/>
</dbReference>
<keyword evidence="5 7" id="KW-0472">Membrane</keyword>
<feature type="compositionally biased region" description="Low complexity" evidence="6">
    <location>
        <begin position="470"/>
        <end position="485"/>
    </location>
</feature>
<dbReference type="GO" id="GO:0005886">
    <property type="term" value="C:plasma membrane"/>
    <property type="evidence" value="ECO:0007669"/>
    <property type="project" value="TreeGrafter"/>
</dbReference>
<dbReference type="PANTHER" id="PTHR30474:SF3">
    <property type="entry name" value="PEPTIDOGLYCAN GLYCOSYLTRANSFERASE RODA"/>
    <property type="match status" value="1"/>
</dbReference>
<dbReference type="HOGENOM" id="CLU_029243_3_1_11"/>
<reference evidence="8 9" key="1">
    <citation type="journal article" date="2009" name="Stand. Genomic Sci.">
        <title>Complete genome sequence of Sanguibacter keddieii type strain (ST-74).</title>
        <authorList>
            <person name="Ivanova N."/>
            <person name="Sikorski J."/>
            <person name="Sims D."/>
            <person name="Brettin T."/>
            <person name="Detter J.C."/>
            <person name="Han C."/>
            <person name="Lapidus A."/>
            <person name="Copeland A."/>
            <person name="Glavina Del Rio T."/>
            <person name="Nolan M."/>
            <person name="Chen F."/>
            <person name="Lucas S."/>
            <person name="Tice H."/>
            <person name="Cheng J.F."/>
            <person name="Bruce D."/>
            <person name="Goodwin L."/>
            <person name="Pitluck S."/>
            <person name="Pati A."/>
            <person name="Mavromatis K."/>
            <person name="Chen A."/>
            <person name="Palaniappan K."/>
            <person name="D'haeseleer P."/>
            <person name="Chain P."/>
            <person name="Bristow J."/>
            <person name="Eisen J.A."/>
            <person name="Markowitz V."/>
            <person name="Hugenholtz P."/>
            <person name="Goker M."/>
            <person name="Pukall R."/>
            <person name="Klenk H.P."/>
            <person name="Kyrpides N.C."/>
        </authorList>
    </citation>
    <scope>NUCLEOTIDE SEQUENCE [LARGE SCALE GENOMIC DNA]</scope>
    <source>
        <strain evidence="9">ATCC 51767 / DSM 10542 / NCFB 3025 / ST-74</strain>
    </source>
</reference>
<keyword evidence="4 7" id="KW-1133">Transmembrane helix</keyword>
<proteinExistence type="predicted"/>
<dbReference type="STRING" id="446469.Sked_00210"/>
<dbReference type="GO" id="GO:0008360">
    <property type="term" value="P:regulation of cell shape"/>
    <property type="evidence" value="ECO:0007669"/>
    <property type="project" value="UniProtKB-KW"/>
</dbReference>
<feature type="transmembrane region" description="Helical" evidence="7">
    <location>
        <begin position="240"/>
        <end position="256"/>
    </location>
</feature>
<accession>D1BI24</accession>
<keyword evidence="2 7" id="KW-0812">Transmembrane</keyword>
<feature type="region of interest" description="Disordered" evidence="6">
    <location>
        <begin position="444"/>
        <end position="517"/>
    </location>
</feature>
<evidence type="ECO:0000256" key="4">
    <source>
        <dbReference type="ARBA" id="ARBA00022989"/>
    </source>
</evidence>
<dbReference type="GO" id="GO:0051301">
    <property type="term" value="P:cell division"/>
    <property type="evidence" value="ECO:0007669"/>
    <property type="project" value="InterPro"/>
</dbReference>
<feature type="compositionally biased region" description="Polar residues" evidence="6">
    <location>
        <begin position="487"/>
        <end position="498"/>
    </location>
</feature>
<evidence type="ECO:0000256" key="2">
    <source>
        <dbReference type="ARBA" id="ARBA00022692"/>
    </source>
</evidence>
<sequence length="517" mass="54641">MATVEPGRVRKGRASEFGLLVLALAIGISAYAIVSLVMEGTLPANFYLLTGGMTGLSVALHLLVRWRAPYADPTLVPIAVALNGLGLAMIHRVDLGQQLKGASSELASRQLGWTAVGMAGAVLLLFVLKDHRTLRRNTYTAMIAGLVLILLPLVPGIGKEINGSRVWVGIGPFSLQPAEFAKIAFAVFFAGYLVSNRDTLTLAGRKLLGLQLPRSRDLGPIMVVWLVSIVIMVFEKDLGMSLLFFGLFVAMIYVATERVSWVVIGLVLVGIGAAAASTALPHVSGRFDAWINAFDSDIYERTFGGSYQIVQGLFGMANGGLMGTGWGAGRPDIVPYASSDFIFAALGEELGLTGVLAILAMYALLVQRGMRIAIGTRDGFGKLLASGLAFVIAWQCFVVIGGITRVIPLTGLTMPFLAYGGSSLLANWLIIALLVRISDNSRRPTPLPLRGTPRAAEDDEPTRRPARVPSGAASAAGAAASADDGTAQVSGPSSSDDATQVVRRGDDETQIVPEPPR</sequence>
<dbReference type="GO" id="GO:0032153">
    <property type="term" value="C:cell division site"/>
    <property type="evidence" value="ECO:0007669"/>
    <property type="project" value="TreeGrafter"/>
</dbReference>
<dbReference type="eggNOG" id="COG0772">
    <property type="taxonomic scope" value="Bacteria"/>
</dbReference>
<evidence type="ECO:0000256" key="7">
    <source>
        <dbReference type="SAM" id="Phobius"/>
    </source>
</evidence>
<feature type="transmembrane region" description="Helical" evidence="7">
    <location>
        <begin position="341"/>
        <end position="362"/>
    </location>
</feature>
<protein>
    <submittedName>
        <fullName evidence="8">Cell elongation-specific peptidoglycan biosynthesis regulator RodA</fullName>
    </submittedName>
</protein>
<feature type="transmembrane region" description="Helical" evidence="7">
    <location>
        <begin position="261"/>
        <end position="280"/>
    </location>
</feature>
<dbReference type="OrthoDB" id="9812661at2"/>
<evidence type="ECO:0000256" key="5">
    <source>
        <dbReference type="ARBA" id="ARBA00023136"/>
    </source>
</evidence>
<evidence type="ECO:0000313" key="9">
    <source>
        <dbReference type="Proteomes" id="UP000000322"/>
    </source>
</evidence>
<dbReference type="KEGG" id="ske:Sked_00210"/>
<feature type="transmembrane region" description="Helical" evidence="7">
    <location>
        <begin position="140"/>
        <end position="158"/>
    </location>
</feature>
<dbReference type="Pfam" id="PF01098">
    <property type="entry name" value="FTSW_RODA_SPOVE"/>
    <property type="match status" value="1"/>
</dbReference>
<dbReference type="InterPro" id="IPR001182">
    <property type="entry name" value="FtsW/RodA"/>
</dbReference>
<dbReference type="EMBL" id="CP001819">
    <property type="protein sequence ID" value="ACZ19998.1"/>
    <property type="molecule type" value="Genomic_DNA"/>
</dbReference>
<organism evidence="8 9">
    <name type="scientific">Sanguibacter keddieii (strain ATCC 51767 / DSM 10542 / NCFB 3025 / ST-74)</name>
    <dbReference type="NCBI Taxonomy" id="446469"/>
    <lineage>
        <taxon>Bacteria</taxon>
        <taxon>Bacillati</taxon>
        <taxon>Actinomycetota</taxon>
        <taxon>Actinomycetes</taxon>
        <taxon>Micrococcales</taxon>
        <taxon>Sanguibacteraceae</taxon>
        <taxon>Sanguibacter</taxon>
    </lineage>
</organism>
<evidence type="ECO:0000256" key="3">
    <source>
        <dbReference type="ARBA" id="ARBA00022960"/>
    </source>
</evidence>
<feature type="transmembrane region" description="Helical" evidence="7">
    <location>
        <begin position="111"/>
        <end position="128"/>
    </location>
</feature>
<evidence type="ECO:0000313" key="8">
    <source>
        <dbReference type="EMBL" id="ACZ19998.1"/>
    </source>
</evidence>
<feature type="transmembrane region" description="Helical" evidence="7">
    <location>
        <begin position="17"/>
        <end position="38"/>
    </location>
</feature>
<keyword evidence="3" id="KW-0133">Cell shape</keyword>
<feature type="transmembrane region" description="Helical" evidence="7">
    <location>
        <begin position="416"/>
        <end position="435"/>
    </location>
</feature>
<feature type="transmembrane region" description="Helical" evidence="7">
    <location>
        <begin position="178"/>
        <end position="195"/>
    </location>
</feature>
<feature type="transmembrane region" description="Helical" evidence="7">
    <location>
        <begin position="75"/>
        <end position="91"/>
    </location>
</feature>
<evidence type="ECO:0000256" key="1">
    <source>
        <dbReference type="ARBA" id="ARBA00004141"/>
    </source>
</evidence>
<feature type="transmembrane region" description="Helical" evidence="7">
    <location>
        <begin position="216"/>
        <end position="234"/>
    </location>
</feature>